<dbReference type="SUPFAM" id="SSF48371">
    <property type="entry name" value="ARM repeat"/>
    <property type="match status" value="1"/>
</dbReference>
<comment type="subcellular location">
    <subcellularLocation>
        <location evidence="1">Nucleus</location>
    </subcellularLocation>
</comment>
<dbReference type="GO" id="GO:1990414">
    <property type="term" value="P:replication-born double-strand break repair via sister chromatid exchange"/>
    <property type="evidence" value="ECO:0007669"/>
    <property type="project" value="TreeGrafter"/>
</dbReference>
<dbReference type="InterPro" id="IPR024986">
    <property type="entry name" value="Nipped-B_C"/>
</dbReference>
<feature type="compositionally biased region" description="Low complexity" evidence="2">
    <location>
        <begin position="542"/>
        <end position="552"/>
    </location>
</feature>
<dbReference type="GO" id="GO:0034087">
    <property type="term" value="P:establishment of mitotic sister chromatid cohesion"/>
    <property type="evidence" value="ECO:0007669"/>
    <property type="project" value="TreeGrafter"/>
</dbReference>
<name>A0A4P9ZZB7_9FUNG</name>
<dbReference type="InterPro" id="IPR016024">
    <property type="entry name" value="ARM-type_fold"/>
</dbReference>
<proteinExistence type="inferred from homology"/>
<dbReference type="GO" id="GO:0010468">
    <property type="term" value="P:regulation of gene expression"/>
    <property type="evidence" value="ECO:0007669"/>
    <property type="project" value="InterPro"/>
</dbReference>
<dbReference type="PANTHER" id="PTHR21704:SF18">
    <property type="entry name" value="NIPPED-B-LIKE PROTEIN"/>
    <property type="match status" value="1"/>
</dbReference>
<dbReference type="STRING" id="215637.A0A4P9ZZB7"/>
<evidence type="ECO:0000256" key="2">
    <source>
        <dbReference type="SAM" id="MobiDB-lite"/>
    </source>
</evidence>
<evidence type="ECO:0000259" key="3">
    <source>
        <dbReference type="Pfam" id="PF12830"/>
    </source>
</evidence>
<gene>
    <name evidence="4" type="ORF">BJ085DRAFT_18489</name>
</gene>
<dbReference type="EMBL" id="ML002333">
    <property type="protein sequence ID" value="RKP38758.1"/>
    <property type="molecule type" value="Genomic_DNA"/>
</dbReference>
<dbReference type="GO" id="GO:0061775">
    <property type="term" value="F:cohesin loader activity"/>
    <property type="evidence" value="ECO:0007669"/>
    <property type="project" value="InterPro"/>
</dbReference>
<comment type="similarity">
    <text evidence="1">Belongs to the SCC2/Nipped-B family.</text>
</comment>
<protein>
    <recommendedName>
        <fullName evidence="1">Sister chromatid cohesion protein</fullName>
    </recommendedName>
</protein>
<dbReference type="GO" id="GO:0003682">
    <property type="term" value="F:chromatin binding"/>
    <property type="evidence" value="ECO:0007669"/>
    <property type="project" value="TreeGrafter"/>
</dbReference>
<dbReference type="InterPro" id="IPR011989">
    <property type="entry name" value="ARM-like"/>
</dbReference>
<sequence>MPEVLKQLLSRVCHWYQRTSRHIQRGTVDPITNSSAGADEPLDMERNLANVAAEILASRQPLYQSFDAILARILAALDLNIVAFRTKALKALGQIIGVYPVILSQANVKAAINQRLQDSSPAVRDAAIELVSRYLSHRPDIIQQYYRPISERILDMGLNVRKRVIRLLRDIYSQIQDQEMQIDIADRIMHRINDEDSNVSQLAYKTIQELWFSDLKADVQRAAQSTSSGGTNLPDLERAAVAARYEIILGVIQKPVGGSNQSEVMGEVIRQLLVRADKTELTPLLTLYSIYVEALMDHLLTLEEANDHTEIQRCDSASPNEQRVLQYVLMAIQQALPELGHPSPDMLVQIEKELLAILTKSPQLILNVAVPCLCRIVTSQTKSFHFLTRILRSCVDKLTSEIRGLKTGKPLAAPKSVMRMMILLGLLGRYFDFDVHRAKYPDKFKELHSYPVGQVNARIFNSIIYFTAPTLARPVRLGALQSIGQLFQAHPTLMLQTESRKLMDAVFSSGDPELLLQLLKCFAEYLANEQMKLGNESGKDAGLGTLTTSTSGNGSGGGGGSAGSTKRGSKTVDLSILIGNAQELGEAGVGSSLMQCYLDDIIQCVMLKSQPLKIVATDVIGCIITQGLAHPLKCVPILVALQTDSHLGLRDKATKLHNQLNGKFSSFIHSRTLDGVRKAFEYQTALKSGSGAPVAGYTLDHKENRPRALVDTYYGILREKKNRRNDFLHGLVKTFDMDLHHHMNHATNTGEIDIAFCKFLAETLFALDYKLIEEALYVIYCIQRLLAVTGLHIQHQFSQGFAELSKGRRLLPNLKMIFH</sequence>
<keyword evidence="1" id="KW-0539">Nucleus</keyword>
<dbReference type="Pfam" id="PF20168">
    <property type="entry name" value="PDS5"/>
    <property type="match status" value="1"/>
</dbReference>
<keyword evidence="5" id="KW-1185">Reference proteome</keyword>
<organism evidence="4 5">
    <name type="scientific">Dimargaris cristalligena</name>
    <dbReference type="NCBI Taxonomy" id="215637"/>
    <lineage>
        <taxon>Eukaryota</taxon>
        <taxon>Fungi</taxon>
        <taxon>Fungi incertae sedis</taxon>
        <taxon>Zoopagomycota</taxon>
        <taxon>Kickxellomycotina</taxon>
        <taxon>Dimargaritomycetes</taxon>
        <taxon>Dimargaritales</taxon>
        <taxon>Dimargaritaceae</taxon>
        <taxon>Dimargaris</taxon>
    </lineage>
</organism>
<keyword evidence="1" id="KW-0131">Cell cycle</keyword>
<dbReference type="PANTHER" id="PTHR21704">
    <property type="entry name" value="NIPPED-B-LIKE PROTEIN DELANGIN SCC2-RELATED"/>
    <property type="match status" value="1"/>
</dbReference>
<dbReference type="GO" id="GO:0140588">
    <property type="term" value="P:chromatin looping"/>
    <property type="evidence" value="ECO:0007669"/>
    <property type="project" value="InterPro"/>
</dbReference>
<dbReference type="Pfam" id="PF12830">
    <property type="entry name" value="Nipped-B_C"/>
    <property type="match status" value="1"/>
</dbReference>
<feature type="region of interest" description="Disordered" evidence="2">
    <location>
        <begin position="538"/>
        <end position="567"/>
    </location>
</feature>
<evidence type="ECO:0000313" key="4">
    <source>
        <dbReference type="EMBL" id="RKP38758.1"/>
    </source>
</evidence>
<dbReference type="AlphaFoldDB" id="A0A4P9ZZB7"/>
<reference evidence="5" key="1">
    <citation type="journal article" date="2018" name="Nat. Microbiol.">
        <title>Leveraging single-cell genomics to expand the fungal tree of life.</title>
        <authorList>
            <person name="Ahrendt S.R."/>
            <person name="Quandt C.A."/>
            <person name="Ciobanu D."/>
            <person name="Clum A."/>
            <person name="Salamov A."/>
            <person name="Andreopoulos B."/>
            <person name="Cheng J.F."/>
            <person name="Woyke T."/>
            <person name="Pelin A."/>
            <person name="Henrissat B."/>
            <person name="Reynolds N.K."/>
            <person name="Benny G.L."/>
            <person name="Smith M.E."/>
            <person name="James T.Y."/>
            <person name="Grigoriev I.V."/>
        </authorList>
    </citation>
    <scope>NUCLEOTIDE SEQUENCE [LARGE SCALE GENOMIC DNA]</scope>
    <source>
        <strain evidence="5">RSA 468</strain>
    </source>
</reference>
<dbReference type="InterPro" id="IPR033031">
    <property type="entry name" value="Scc2/Nipped-B"/>
</dbReference>
<dbReference type="Gene3D" id="1.25.10.10">
    <property type="entry name" value="Leucine-rich Repeat Variant"/>
    <property type="match status" value="1"/>
</dbReference>
<feature type="domain" description="Sister chromatid cohesion C-terminal" evidence="3">
    <location>
        <begin position="591"/>
        <end position="784"/>
    </location>
</feature>
<feature type="compositionally biased region" description="Gly residues" evidence="2">
    <location>
        <begin position="553"/>
        <end position="562"/>
    </location>
</feature>
<evidence type="ECO:0000256" key="1">
    <source>
        <dbReference type="RuleBase" id="RU364107"/>
    </source>
</evidence>
<evidence type="ECO:0000313" key="5">
    <source>
        <dbReference type="Proteomes" id="UP000268162"/>
    </source>
</evidence>
<keyword evidence="1" id="KW-0677">Repeat</keyword>
<accession>A0A4P9ZZB7</accession>
<dbReference type="GO" id="GO:0090694">
    <property type="term" value="C:Scc2-Scc4 cohesin loading complex"/>
    <property type="evidence" value="ECO:0007669"/>
    <property type="project" value="TreeGrafter"/>
</dbReference>
<dbReference type="Proteomes" id="UP000268162">
    <property type="component" value="Unassembled WGS sequence"/>
</dbReference>
<dbReference type="CDD" id="cd23958">
    <property type="entry name" value="SCC2"/>
    <property type="match status" value="1"/>
</dbReference>
<dbReference type="GO" id="GO:0071169">
    <property type="term" value="P:establishment of protein localization to chromatin"/>
    <property type="evidence" value="ECO:0007669"/>
    <property type="project" value="TreeGrafter"/>
</dbReference>